<evidence type="ECO:0000259" key="5">
    <source>
        <dbReference type="SMART" id="SM00852"/>
    </source>
</evidence>
<dbReference type="InterPro" id="IPR001453">
    <property type="entry name" value="MoaB/Mog_dom"/>
</dbReference>
<dbReference type="InterPro" id="IPR036425">
    <property type="entry name" value="MoaB/Mog-like_dom_sf"/>
</dbReference>
<dbReference type="Gene3D" id="2.170.190.11">
    <property type="entry name" value="Molybdopterin biosynthesis moea protein, domain 3"/>
    <property type="match status" value="1"/>
</dbReference>
<name>A0ABD0JND5_9CAEN</name>
<dbReference type="SMART" id="SM00852">
    <property type="entry name" value="MoCF_biosynth"/>
    <property type="match status" value="1"/>
</dbReference>
<comment type="similarity">
    <text evidence="1">In the N-terminal section; belongs to the MoaB/Mog family.</text>
</comment>
<feature type="domain" description="MoaB/Mog" evidence="5">
    <location>
        <begin position="592"/>
        <end position="693"/>
    </location>
</feature>
<accession>A0ABD0JND5</accession>
<dbReference type="InterPro" id="IPR005110">
    <property type="entry name" value="MoeA_linker/N"/>
</dbReference>
<dbReference type="PANTHER" id="PTHR10192:SF5">
    <property type="entry name" value="GEPHYRIN"/>
    <property type="match status" value="1"/>
</dbReference>
<evidence type="ECO:0000256" key="1">
    <source>
        <dbReference type="ARBA" id="ARBA00007589"/>
    </source>
</evidence>
<keyword evidence="4" id="KW-0460">Magnesium</keyword>
<feature type="non-terminal residue" evidence="6">
    <location>
        <position position="694"/>
    </location>
</feature>
<comment type="catalytic activity">
    <reaction evidence="4">
        <text>molybdopterin + ATP + H(+) = adenylyl-molybdopterin + diphosphate</text>
        <dbReference type="Rhea" id="RHEA:31331"/>
        <dbReference type="ChEBI" id="CHEBI:15378"/>
        <dbReference type="ChEBI" id="CHEBI:30616"/>
        <dbReference type="ChEBI" id="CHEBI:33019"/>
        <dbReference type="ChEBI" id="CHEBI:58698"/>
        <dbReference type="ChEBI" id="CHEBI:62727"/>
    </reaction>
</comment>
<dbReference type="AlphaFoldDB" id="A0ABD0JND5"/>
<comment type="catalytic activity">
    <reaction evidence="4">
        <text>adenylyl-molybdopterin + molybdate = Mo-molybdopterin + AMP + H(+)</text>
        <dbReference type="Rhea" id="RHEA:35047"/>
        <dbReference type="ChEBI" id="CHEBI:15378"/>
        <dbReference type="ChEBI" id="CHEBI:36264"/>
        <dbReference type="ChEBI" id="CHEBI:62727"/>
        <dbReference type="ChEBI" id="CHEBI:71302"/>
        <dbReference type="ChEBI" id="CHEBI:456215"/>
    </reaction>
</comment>
<reference evidence="6 7" key="1">
    <citation type="journal article" date="2023" name="Sci. Data">
        <title>Genome assembly of the Korean intertidal mud-creeper Batillaria attramentaria.</title>
        <authorList>
            <person name="Patra A.K."/>
            <person name="Ho P.T."/>
            <person name="Jun S."/>
            <person name="Lee S.J."/>
            <person name="Kim Y."/>
            <person name="Won Y.J."/>
        </authorList>
    </citation>
    <scope>NUCLEOTIDE SEQUENCE [LARGE SCALE GENOMIC DNA]</scope>
    <source>
        <strain evidence="6">Wonlab-2016</strain>
    </source>
</reference>
<dbReference type="EMBL" id="JACVVK020000381">
    <property type="protein sequence ID" value="KAK7476221.1"/>
    <property type="molecule type" value="Genomic_DNA"/>
</dbReference>
<evidence type="ECO:0000256" key="3">
    <source>
        <dbReference type="ARBA" id="ARBA00012509"/>
    </source>
</evidence>
<comment type="function">
    <text evidence="4">Catalyzes two steps in the biosynthesis of the molybdenum cofactor. In the first step, molybdopterin is adenylated. Subsequently, molybdate is inserted into adenylated molybdopterin and AMP is released.</text>
</comment>
<dbReference type="SUPFAM" id="SSF53218">
    <property type="entry name" value="Molybdenum cofactor biosynthesis proteins"/>
    <property type="match status" value="1"/>
</dbReference>
<comment type="cofactor">
    <cofactor evidence="4">
        <name>Mg(2+)</name>
        <dbReference type="ChEBI" id="CHEBI:18420"/>
    </cofactor>
</comment>
<dbReference type="InterPro" id="IPR036135">
    <property type="entry name" value="MoeA_linker/N_sf"/>
</dbReference>
<comment type="similarity">
    <text evidence="4">Belongs to the MoeA family.</text>
</comment>
<evidence type="ECO:0000256" key="2">
    <source>
        <dbReference type="ARBA" id="ARBA00008339"/>
    </source>
</evidence>
<evidence type="ECO:0000313" key="6">
    <source>
        <dbReference type="EMBL" id="KAK7476221.1"/>
    </source>
</evidence>
<keyword evidence="7" id="KW-1185">Reference proteome</keyword>
<dbReference type="PANTHER" id="PTHR10192">
    <property type="entry name" value="MOLYBDOPTERIN BIOSYNTHESIS PROTEIN"/>
    <property type="match status" value="1"/>
</dbReference>
<comment type="similarity">
    <text evidence="2">In the C-terminal section; belongs to the MoeA family.</text>
</comment>
<protein>
    <recommendedName>
        <fullName evidence="3">molybdopterin adenylyltransferase</fullName>
        <ecNumber evidence="3">2.7.7.75</ecNumber>
    </recommendedName>
</protein>
<comment type="pathway">
    <text evidence="4">Cofactor biosynthesis; molybdopterin biosynthesis.</text>
</comment>
<dbReference type="GO" id="GO:0005524">
    <property type="term" value="F:ATP binding"/>
    <property type="evidence" value="ECO:0007669"/>
    <property type="project" value="UniProtKB-UniRule"/>
</dbReference>
<dbReference type="CDD" id="cd00887">
    <property type="entry name" value="MoeA"/>
    <property type="match status" value="1"/>
</dbReference>
<dbReference type="FunFam" id="3.40.980.10:FF:000001">
    <property type="entry name" value="Molybdopterin molybdenumtransferase"/>
    <property type="match status" value="1"/>
</dbReference>
<dbReference type="Gene3D" id="3.40.980.10">
    <property type="entry name" value="MoaB/Mog-like domain"/>
    <property type="match status" value="1"/>
</dbReference>
<evidence type="ECO:0000313" key="7">
    <source>
        <dbReference type="Proteomes" id="UP001519460"/>
    </source>
</evidence>
<dbReference type="Pfam" id="PF03453">
    <property type="entry name" value="MoeA_N"/>
    <property type="match status" value="1"/>
</dbReference>
<dbReference type="GO" id="GO:0061599">
    <property type="term" value="F:molybdopterin molybdotransferase activity"/>
    <property type="evidence" value="ECO:0007669"/>
    <property type="project" value="UniProtKB-UniRule"/>
</dbReference>
<dbReference type="Proteomes" id="UP001519460">
    <property type="component" value="Unassembled WGS sequence"/>
</dbReference>
<dbReference type="GO" id="GO:0061598">
    <property type="term" value="F:molybdopterin adenylyltransferase activity"/>
    <property type="evidence" value="ECO:0007669"/>
    <property type="project" value="UniProtKB-UniRule"/>
</dbReference>
<sequence length="694" mass="78265">AVLPKVDEPTFRQCKLHRNRIPTVATRRYDQLTSRYTSIRPTHKSLHVDTTNSQVATRRYDQLTSRYTSIRPTHKSLHVDTTNSQVATRRYDQLTSRYTSIRPTHKSLHVDTTTHKSLHVDTTNSQVATRRYDQLTSRYTSIRPTHKSLHVDTTNSQVATRRYDQLTSRYTSIRPTHKSLHVDTTNSQVATRRYDQLTSRYTSDTTNSQVATRRYDQLTSRYTSIRPTHKSLHVDTTNSQVATRRYDQLTSRYNVDTTNSQVATRRYDQLTSRYTRYDQLTSRYTSIRPTHKSLHVDTTNSQVATRRYDQLTSRYTSIRPTHSRYNTSIRPTHKSLHVDTTNSQSLHVDTTNSQVATRRYDQLTSRYTSIRSTHKSLHVDTINSKVATSRYDQLNKSLQRRYDQLTSRYTSIRSTHKSLHVDTTNSQTVSELVVRVAPTLTTPRSDYSEAAVRHACQIRTERGGQIGNTLKCTTPSPTTSPPVQLAGRPERLVTPGYCMRINTGAPLPPGADAVVQVEDTRLVLASDDGGEELEITILSEPKPGQDIRPVGSDIAKGQQVLCRGQRLGPAELGLLATVGVAKVQCYRKPVVAVMSTGNELVEPGQALREGKIRDSNRTALIAQLKEAGLTALDMGIAPDSPDSLLQMLNRAVEKADMVVTSGGVSMGDKDYLKQVLEVDLKAKIHFARVFMKPG</sequence>
<keyword evidence="4" id="KW-0479">Metal-binding</keyword>
<dbReference type="Pfam" id="PF00994">
    <property type="entry name" value="MoCF_biosynth"/>
    <property type="match status" value="1"/>
</dbReference>
<evidence type="ECO:0000256" key="4">
    <source>
        <dbReference type="RuleBase" id="RU365090"/>
    </source>
</evidence>
<dbReference type="InterPro" id="IPR038987">
    <property type="entry name" value="MoeA-like"/>
</dbReference>
<dbReference type="GO" id="GO:0006777">
    <property type="term" value="P:Mo-molybdopterin cofactor biosynthetic process"/>
    <property type="evidence" value="ECO:0007669"/>
    <property type="project" value="UniProtKB-UniRule"/>
</dbReference>
<feature type="non-terminal residue" evidence="6">
    <location>
        <position position="1"/>
    </location>
</feature>
<dbReference type="SUPFAM" id="SSF63882">
    <property type="entry name" value="MoeA N-terminal region -like"/>
    <property type="match status" value="1"/>
</dbReference>
<keyword evidence="4" id="KW-0501">Molybdenum cofactor biosynthesis</keyword>
<dbReference type="EC" id="2.7.7.75" evidence="3"/>
<comment type="caution">
    <text evidence="6">The sequence shown here is derived from an EMBL/GenBank/DDBJ whole genome shotgun (WGS) entry which is preliminary data.</text>
</comment>
<gene>
    <name evidence="6" type="ORF">BaRGS_00032497</name>
</gene>
<dbReference type="Gene3D" id="3.90.105.10">
    <property type="entry name" value="Molybdopterin biosynthesis moea protein, domain 2"/>
    <property type="match status" value="1"/>
</dbReference>
<organism evidence="6 7">
    <name type="scientific">Batillaria attramentaria</name>
    <dbReference type="NCBI Taxonomy" id="370345"/>
    <lineage>
        <taxon>Eukaryota</taxon>
        <taxon>Metazoa</taxon>
        <taxon>Spiralia</taxon>
        <taxon>Lophotrochozoa</taxon>
        <taxon>Mollusca</taxon>
        <taxon>Gastropoda</taxon>
        <taxon>Caenogastropoda</taxon>
        <taxon>Sorbeoconcha</taxon>
        <taxon>Cerithioidea</taxon>
        <taxon>Batillariidae</taxon>
        <taxon>Batillaria</taxon>
    </lineage>
</organism>
<proteinExistence type="inferred from homology"/>
<keyword evidence="4" id="KW-0808">Transferase</keyword>
<dbReference type="GO" id="GO:0046872">
    <property type="term" value="F:metal ion binding"/>
    <property type="evidence" value="ECO:0007669"/>
    <property type="project" value="UniProtKB-UniRule"/>
</dbReference>
<keyword evidence="4" id="KW-0500">Molybdenum</keyword>